<proteinExistence type="predicted"/>
<name>X1VW43_9ZZZZ</name>
<dbReference type="EMBL" id="BARW01038408">
    <property type="protein sequence ID" value="GAJ22536.1"/>
    <property type="molecule type" value="Genomic_DNA"/>
</dbReference>
<comment type="caution">
    <text evidence="1">The sequence shown here is derived from an EMBL/GenBank/DDBJ whole genome shotgun (WGS) entry which is preliminary data.</text>
</comment>
<dbReference type="AlphaFoldDB" id="X1VW43"/>
<gene>
    <name evidence="1" type="ORF">S12H4_58958</name>
</gene>
<accession>X1VW43</accession>
<protein>
    <submittedName>
        <fullName evidence="1">Uncharacterized protein</fullName>
    </submittedName>
</protein>
<reference evidence="1" key="1">
    <citation type="journal article" date="2014" name="Front. Microbiol.">
        <title>High frequency of phylogenetically diverse reductive dehalogenase-homologous genes in deep subseafloor sedimentary metagenomes.</title>
        <authorList>
            <person name="Kawai M."/>
            <person name="Futagami T."/>
            <person name="Toyoda A."/>
            <person name="Takaki Y."/>
            <person name="Nishi S."/>
            <person name="Hori S."/>
            <person name="Arai W."/>
            <person name="Tsubouchi T."/>
            <person name="Morono Y."/>
            <person name="Uchiyama I."/>
            <person name="Ito T."/>
            <person name="Fujiyama A."/>
            <person name="Inagaki F."/>
            <person name="Takami H."/>
        </authorList>
    </citation>
    <scope>NUCLEOTIDE SEQUENCE</scope>
    <source>
        <strain evidence="1">Expedition CK06-06</strain>
    </source>
</reference>
<organism evidence="1">
    <name type="scientific">marine sediment metagenome</name>
    <dbReference type="NCBI Taxonomy" id="412755"/>
    <lineage>
        <taxon>unclassified sequences</taxon>
        <taxon>metagenomes</taxon>
        <taxon>ecological metagenomes</taxon>
    </lineage>
</organism>
<sequence>MTDEIRARLDERSWKQFEEIQEYYSISNRADMLRFLIANKHREIIAQLPKK</sequence>
<evidence type="ECO:0000313" key="1">
    <source>
        <dbReference type="EMBL" id="GAJ22536.1"/>
    </source>
</evidence>